<keyword evidence="3 5" id="KW-1133">Transmembrane helix</keyword>
<dbReference type="AlphaFoldDB" id="A0A3P2A4I9"/>
<dbReference type="PANTHER" id="PTHR37422:SF21">
    <property type="entry name" value="EXOQ-LIKE PROTEIN"/>
    <property type="match status" value="1"/>
</dbReference>
<feature type="transmembrane region" description="Helical" evidence="5">
    <location>
        <begin position="239"/>
        <end position="258"/>
    </location>
</feature>
<evidence type="ECO:0000259" key="6">
    <source>
        <dbReference type="Pfam" id="PF04932"/>
    </source>
</evidence>
<feature type="domain" description="Protein glycosylation ligase" evidence="8">
    <location>
        <begin position="165"/>
        <end position="186"/>
    </location>
</feature>
<feature type="domain" description="Virulence factor membrane-bound polymerase C-terminal" evidence="7">
    <location>
        <begin position="380"/>
        <end position="550"/>
    </location>
</feature>
<keyword evidence="2 5" id="KW-0812">Transmembrane</keyword>
<evidence type="ECO:0000256" key="5">
    <source>
        <dbReference type="SAM" id="Phobius"/>
    </source>
</evidence>
<dbReference type="PANTHER" id="PTHR37422">
    <property type="entry name" value="TEICHURONIC ACID BIOSYNTHESIS PROTEIN TUAE"/>
    <property type="match status" value="1"/>
</dbReference>
<keyword evidence="4 5" id="KW-0472">Membrane</keyword>
<name>A0A3P2A4I9_9NEIS</name>
<organism evidence="9 10">
    <name type="scientific">Conchiformibius steedae</name>
    <dbReference type="NCBI Taxonomy" id="153493"/>
    <lineage>
        <taxon>Bacteria</taxon>
        <taxon>Pseudomonadati</taxon>
        <taxon>Pseudomonadota</taxon>
        <taxon>Betaproteobacteria</taxon>
        <taxon>Neisseriales</taxon>
        <taxon>Neisseriaceae</taxon>
        <taxon>Conchiformibius</taxon>
    </lineage>
</organism>
<dbReference type="GO" id="GO:0016020">
    <property type="term" value="C:membrane"/>
    <property type="evidence" value="ECO:0007669"/>
    <property type="project" value="UniProtKB-SubCell"/>
</dbReference>
<dbReference type="STRING" id="1121352.GCA_000620925_00705"/>
<evidence type="ECO:0000313" key="9">
    <source>
        <dbReference type="EMBL" id="RRD90361.1"/>
    </source>
</evidence>
<feature type="transmembrane region" description="Helical" evidence="5">
    <location>
        <begin position="192"/>
        <end position="209"/>
    </location>
</feature>
<dbReference type="Pfam" id="PF04932">
    <property type="entry name" value="Wzy_C"/>
    <property type="match status" value="1"/>
</dbReference>
<proteinExistence type="predicted"/>
<sequence length="602" mass="66891">MMSKFSRLLPLCMGLILVVAVPFLSIWRTGPQSALFLESLSLGGVLILVLATALAGKLDVRPPAASLWLLLMALFWAVQARVMDLSYIGLSDMAAWSFAILALGVWACRGWVHHIGQERAVAVLAWVLVLACCLQATVGWMQYTGAAAAWKGWLMYRSGIVEGQLGQRNHFGHYLMWGVLATAYLWTTRRMAWWLALPVTAYLGLTLGLTGSRAVLAYFLAIGAALPLWRWLNGNNATRMTVVFAAVLLWTAFAQFAAEPLLQLFQHSSGVDSAAERLANHRFGQSGRDYEWRKAWLVFQSAPWFGHGWGSYALQGFLVDANFYPQGFRPYETNVLFTHSHNSFLNLLAEMGIVGTLLVLGGLAVCVRRAFSQANAASLLLLALLTVSLVHSLVEYPLWYVYFLSAFMLFVGLMPAPESTRPLPAWVTWTVGIGAAMLLVGVVRLGFVYQDLRQAAAKTTTATEKAANITTLLYLSRTEPMLRYYADMTLLNHVDTAANHVPAWAQTARESARYRPYANAHKWGLLAYRTGEHQAAADWMHQMYRYYPSKYPVYGAAIMTPPHYRGLQAQYSAECRAYYATIKKPPMCAEAMPPKPPTPAKP</sequence>
<dbReference type="InterPro" id="IPR021797">
    <property type="entry name" value="Wzy_C_2"/>
</dbReference>
<evidence type="ECO:0000259" key="7">
    <source>
        <dbReference type="Pfam" id="PF11846"/>
    </source>
</evidence>
<keyword evidence="10" id="KW-1185">Reference proteome</keyword>
<dbReference type="InterPro" id="IPR031726">
    <property type="entry name" value="PglL_A"/>
</dbReference>
<dbReference type="InterPro" id="IPR051533">
    <property type="entry name" value="WaaL-like"/>
</dbReference>
<feature type="transmembrane region" description="Helical" evidence="5">
    <location>
        <begin position="215"/>
        <end position="232"/>
    </location>
</feature>
<dbReference type="RefSeq" id="WP_124794567.1">
    <property type="nucleotide sequence ID" value="NZ_RQYC01000006.1"/>
</dbReference>
<feature type="transmembrane region" description="Helical" evidence="5">
    <location>
        <begin position="94"/>
        <end position="112"/>
    </location>
</feature>
<feature type="transmembrane region" description="Helical" evidence="5">
    <location>
        <begin position="344"/>
        <end position="367"/>
    </location>
</feature>
<feature type="transmembrane region" description="Helical" evidence="5">
    <location>
        <begin position="7"/>
        <end position="27"/>
    </location>
</feature>
<dbReference type="Pfam" id="PF15864">
    <property type="entry name" value="PglL_A"/>
    <property type="match status" value="1"/>
</dbReference>
<dbReference type="OrthoDB" id="4448at2"/>
<dbReference type="Pfam" id="PF11846">
    <property type="entry name" value="Wzy_C_2"/>
    <property type="match status" value="1"/>
</dbReference>
<feature type="transmembrane region" description="Helical" evidence="5">
    <location>
        <begin position="124"/>
        <end position="150"/>
    </location>
</feature>
<evidence type="ECO:0000256" key="3">
    <source>
        <dbReference type="ARBA" id="ARBA00022989"/>
    </source>
</evidence>
<evidence type="ECO:0000256" key="2">
    <source>
        <dbReference type="ARBA" id="ARBA00022692"/>
    </source>
</evidence>
<evidence type="ECO:0000313" key="10">
    <source>
        <dbReference type="Proteomes" id="UP000269923"/>
    </source>
</evidence>
<comment type="caution">
    <text evidence="9">The sequence shown here is derived from an EMBL/GenBank/DDBJ whole genome shotgun (WGS) entry which is preliminary data.</text>
</comment>
<feature type="transmembrane region" description="Helical" evidence="5">
    <location>
        <begin position="33"/>
        <end position="55"/>
    </location>
</feature>
<evidence type="ECO:0000256" key="1">
    <source>
        <dbReference type="ARBA" id="ARBA00004141"/>
    </source>
</evidence>
<feature type="transmembrane region" description="Helical" evidence="5">
    <location>
        <begin position="67"/>
        <end position="88"/>
    </location>
</feature>
<feature type="transmembrane region" description="Helical" evidence="5">
    <location>
        <begin position="423"/>
        <end position="449"/>
    </location>
</feature>
<evidence type="ECO:0000256" key="4">
    <source>
        <dbReference type="ARBA" id="ARBA00023136"/>
    </source>
</evidence>
<dbReference type="EMBL" id="RQYC01000006">
    <property type="protein sequence ID" value="RRD90361.1"/>
    <property type="molecule type" value="Genomic_DNA"/>
</dbReference>
<comment type="subcellular location">
    <subcellularLocation>
        <location evidence="1">Membrane</location>
        <topology evidence="1">Multi-pass membrane protein</topology>
    </subcellularLocation>
</comment>
<feature type="domain" description="O-antigen ligase-related" evidence="6">
    <location>
        <begin position="200"/>
        <end position="360"/>
    </location>
</feature>
<reference evidence="9 10" key="1">
    <citation type="submission" date="2018-11" db="EMBL/GenBank/DDBJ databases">
        <title>Genomes From Bacteria Associated with the Canine Oral Cavity: a Test Case for Automated Genome-Based Taxonomic Assignment.</title>
        <authorList>
            <person name="Coil D.A."/>
            <person name="Jospin G."/>
            <person name="Darling A.E."/>
            <person name="Wallis C."/>
            <person name="Davis I.J."/>
            <person name="Harris S."/>
            <person name="Eisen J.A."/>
            <person name="Holcombe L.J."/>
            <person name="O'Flynn C."/>
        </authorList>
    </citation>
    <scope>NUCLEOTIDE SEQUENCE [LARGE SCALE GENOMIC DNA]</scope>
    <source>
        <strain evidence="9 10">COT-280</strain>
    </source>
</reference>
<accession>A0A3P2A4I9</accession>
<dbReference type="InterPro" id="IPR007016">
    <property type="entry name" value="O-antigen_ligase-rel_domated"/>
</dbReference>
<gene>
    <name evidence="9" type="ORF">EII21_05425</name>
</gene>
<evidence type="ECO:0000259" key="8">
    <source>
        <dbReference type="Pfam" id="PF15864"/>
    </source>
</evidence>
<protein>
    <submittedName>
        <fullName evidence="9">Polymerase</fullName>
    </submittedName>
</protein>
<feature type="transmembrane region" description="Helical" evidence="5">
    <location>
        <begin position="374"/>
        <end position="393"/>
    </location>
</feature>
<dbReference type="Proteomes" id="UP000269923">
    <property type="component" value="Unassembled WGS sequence"/>
</dbReference>